<dbReference type="Proteomes" id="UP000334990">
    <property type="component" value="Unassembled WGS sequence"/>
</dbReference>
<dbReference type="InterPro" id="IPR029058">
    <property type="entry name" value="AB_hydrolase_fold"/>
</dbReference>
<dbReference type="AlphaFoldDB" id="A0A5M3WDI8"/>
<dbReference type="Gene3D" id="3.40.50.1820">
    <property type="entry name" value="alpha/beta hydrolase"/>
    <property type="match status" value="1"/>
</dbReference>
<dbReference type="InterPro" id="IPR002918">
    <property type="entry name" value="Lipase_EstA/Esterase_EstB"/>
</dbReference>
<evidence type="ECO:0000313" key="2">
    <source>
        <dbReference type="Proteomes" id="UP000334990"/>
    </source>
</evidence>
<comment type="caution">
    <text evidence="1">The sequence shown here is derived from an EMBL/GenBank/DDBJ whole genome shotgun (WGS) entry which is preliminary data.</text>
</comment>
<evidence type="ECO:0008006" key="3">
    <source>
        <dbReference type="Google" id="ProtNLM"/>
    </source>
</evidence>
<sequence length="60" mass="6574">MYLAARVLPTPQSAQQLSDFVDKVLTETGASEVDLVGYSQGGMMPRYYLKFLKGAERSAS</sequence>
<dbReference type="GO" id="GO:0016042">
    <property type="term" value="P:lipid catabolic process"/>
    <property type="evidence" value="ECO:0007669"/>
    <property type="project" value="InterPro"/>
</dbReference>
<protein>
    <recommendedName>
        <fullName evidence="3">AB hydrolase-1 domain-containing protein</fullName>
    </recommendedName>
</protein>
<dbReference type="EMBL" id="BLAD01000132">
    <property type="protein sequence ID" value="GES06142.1"/>
    <property type="molecule type" value="Genomic_DNA"/>
</dbReference>
<proteinExistence type="predicted"/>
<organism evidence="1 2">
    <name type="scientific">Acrocarpospora corrugata</name>
    <dbReference type="NCBI Taxonomy" id="35763"/>
    <lineage>
        <taxon>Bacteria</taxon>
        <taxon>Bacillati</taxon>
        <taxon>Actinomycetota</taxon>
        <taxon>Actinomycetes</taxon>
        <taxon>Streptosporangiales</taxon>
        <taxon>Streptosporangiaceae</taxon>
        <taxon>Acrocarpospora</taxon>
    </lineage>
</organism>
<dbReference type="RefSeq" id="WP_246239827.1">
    <property type="nucleotide sequence ID" value="NZ_BAAABN010000045.1"/>
</dbReference>
<keyword evidence="2" id="KW-1185">Reference proteome</keyword>
<dbReference type="GO" id="GO:0016787">
    <property type="term" value="F:hydrolase activity"/>
    <property type="evidence" value="ECO:0007669"/>
    <property type="project" value="InterPro"/>
</dbReference>
<dbReference type="SUPFAM" id="SSF53474">
    <property type="entry name" value="alpha/beta-Hydrolases"/>
    <property type="match status" value="1"/>
</dbReference>
<name>A0A5M3WDI8_9ACTN</name>
<accession>A0A5M3WDI8</accession>
<evidence type="ECO:0000313" key="1">
    <source>
        <dbReference type="EMBL" id="GES06142.1"/>
    </source>
</evidence>
<dbReference type="Pfam" id="PF01674">
    <property type="entry name" value="Lipase_2"/>
    <property type="match status" value="1"/>
</dbReference>
<gene>
    <name evidence="1" type="ORF">Acor_82110</name>
</gene>
<reference evidence="1 2" key="1">
    <citation type="submission" date="2019-10" db="EMBL/GenBank/DDBJ databases">
        <title>Whole genome shotgun sequence of Acrocarpospora corrugata NBRC 13972.</title>
        <authorList>
            <person name="Ichikawa N."/>
            <person name="Kimura A."/>
            <person name="Kitahashi Y."/>
            <person name="Komaki H."/>
            <person name="Oguchi A."/>
        </authorList>
    </citation>
    <scope>NUCLEOTIDE SEQUENCE [LARGE SCALE GENOMIC DNA]</scope>
    <source>
        <strain evidence="1 2">NBRC 13972</strain>
    </source>
</reference>